<comment type="caution">
    <text evidence="3">The sequence shown here is derived from an EMBL/GenBank/DDBJ whole genome shotgun (WGS) entry which is preliminary data.</text>
</comment>
<dbReference type="GO" id="GO:0048188">
    <property type="term" value="C:Set1C/COMPASS complex"/>
    <property type="evidence" value="ECO:0007669"/>
    <property type="project" value="TreeGrafter"/>
</dbReference>
<organism evidence="3 4">
    <name type="scientific">Brachionus calyciflorus</name>
    <dbReference type="NCBI Taxonomy" id="104777"/>
    <lineage>
        <taxon>Eukaryota</taxon>
        <taxon>Metazoa</taxon>
        <taxon>Spiralia</taxon>
        <taxon>Gnathifera</taxon>
        <taxon>Rotifera</taxon>
        <taxon>Eurotatoria</taxon>
        <taxon>Monogononta</taxon>
        <taxon>Pseudotrocha</taxon>
        <taxon>Ploima</taxon>
        <taxon>Brachionidae</taxon>
        <taxon>Brachionus</taxon>
    </lineage>
</organism>
<sequence length="336" mass="38192">MESFNSSSDSNLRPIISDVIREFKAAGHFDRLRKDCFNEIVSQKSFQNLNKNIEDYVKRFLGDQERLGANLKKNDIREMLKRKLYENQAFNNEITMFISQAIDSKTDTGLKPIIDSMVEKITKPHEPEPEIRSTPENPSFIPEHVAFTPVQDLKPTPPPPPPPPPQQPQKAPPIPQPAQPIQPKISVEDFLSLDSKPSTSTKLTTQVKTEKIRKLSESEKQVTKQIVPKIEKESNENLKKDEKSTTSKAVTKPQVTKPTQQAQVKKVIKTTSTKEIDTLTRRISLNAETNLEPDPTHEYNFDWKLDQIDSKIFDEISVSSVNTSDLSDFSDIDDLN</sequence>
<dbReference type="GO" id="GO:0031297">
    <property type="term" value="P:replication fork processing"/>
    <property type="evidence" value="ECO:0007669"/>
    <property type="project" value="TreeGrafter"/>
</dbReference>
<dbReference type="EMBL" id="CAJNOC010005483">
    <property type="protein sequence ID" value="CAF1053592.1"/>
    <property type="molecule type" value="Genomic_DNA"/>
</dbReference>
<keyword evidence="4" id="KW-1185">Reference proteome</keyword>
<dbReference type="PANTHER" id="PTHR31532:SF10">
    <property type="entry name" value="BIORIENTATION OF CHROMOSOMES IN CELL DIVISION PROTEIN 1-LIKE 1"/>
    <property type="match status" value="1"/>
</dbReference>
<feature type="compositionally biased region" description="Polar residues" evidence="1">
    <location>
        <begin position="246"/>
        <end position="263"/>
    </location>
</feature>
<evidence type="ECO:0000313" key="3">
    <source>
        <dbReference type="EMBL" id="CAF1053592.1"/>
    </source>
</evidence>
<gene>
    <name evidence="3" type="ORF">OXX778_LOCUS18946</name>
</gene>
<feature type="domain" description="BOD1/SHG1" evidence="2">
    <location>
        <begin position="20"/>
        <end position="114"/>
    </location>
</feature>
<evidence type="ECO:0000313" key="4">
    <source>
        <dbReference type="Proteomes" id="UP000663879"/>
    </source>
</evidence>
<feature type="compositionally biased region" description="Polar residues" evidence="1">
    <location>
        <begin position="195"/>
        <end position="207"/>
    </location>
</feature>
<feature type="compositionally biased region" description="Basic and acidic residues" evidence="1">
    <location>
        <begin position="208"/>
        <end position="222"/>
    </location>
</feature>
<feature type="region of interest" description="Disordered" evidence="1">
    <location>
        <begin position="150"/>
        <end position="263"/>
    </location>
</feature>
<feature type="compositionally biased region" description="Basic and acidic residues" evidence="1">
    <location>
        <begin position="229"/>
        <end position="245"/>
    </location>
</feature>
<name>A0A814KKA9_9BILA</name>
<dbReference type="AlphaFoldDB" id="A0A814KKA9"/>
<dbReference type="Pfam" id="PF05205">
    <property type="entry name" value="COMPASS-Shg1"/>
    <property type="match status" value="1"/>
</dbReference>
<proteinExistence type="predicted"/>
<dbReference type="PANTHER" id="PTHR31532">
    <property type="entry name" value="BIORIENTATION OF CHROMOSOMES IN CELL DIVISION 1 FAMILY MEMBER"/>
    <property type="match status" value="1"/>
</dbReference>
<evidence type="ECO:0000256" key="1">
    <source>
        <dbReference type="SAM" id="MobiDB-lite"/>
    </source>
</evidence>
<dbReference type="OrthoDB" id="7605699at2759"/>
<dbReference type="InterPro" id="IPR055264">
    <property type="entry name" value="BOD1/SHG1_dom"/>
</dbReference>
<protein>
    <recommendedName>
        <fullName evidence="2">BOD1/SHG1 domain-containing protein</fullName>
    </recommendedName>
</protein>
<accession>A0A814KKA9</accession>
<reference evidence="3" key="1">
    <citation type="submission" date="2021-02" db="EMBL/GenBank/DDBJ databases">
        <authorList>
            <person name="Nowell W R."/>
        </authorList>
    </citation>
    <scope>NUCLEOTIDE SEQUENCE</scope>
    <source>
        <strain evidence="3">Ploen Becks lab</strain>
    </source>
</reference>
<evidence type="ECO:0000259" key="2">
    <source>
        <dbReference type="Pfam" id="PF05205"/>
    </source>
</evidence>
<dbReference type="Proteomes" id="UP000663879">
    <property type="component" value="Unassembled WGS sequence"/>
</dbReference>
<feature type="compositionally biased region" description="Pro residues" evidence="1">
    <location>
        <begin position="155"/>
        <end position="180"/>
    </location>
</feature>